<evidence type="ECO:0000256" key="3">
    <source>
        <dbReference type="SAM" id="Phobius"/>
    </source>
</evidence>
<dbReference type="EMBL" id="AAOH01000007">
    <property type="protein sequence ID" value="EAR27065.1"/>
    <property type="molecule type" value="Genomic_DNA"/>
</dbReference>
<dbReference type="eggNOG" id="COG3710">
    <property type="taxonomic scope" value="Bacteria"/>
</dbReference>
<dbReference type="AlphaFoldDB" id="A4CDM3"/>
<evidence type="ECO:0000256" key="1">
    <source>
        <dbReference type="ARBA" id="ARBA00023125"/>
    </source>
</evidence>
<evidence type="ECO:0000313" key="5">
    <source>
        <dbReference type="EMBL" id="EAR27065.1"/>
    </source>
</evidence>
<protein>
    <submittedName>
        <fullName evidence="5">Putative transcriptional regulator</fullName>
    </submittedName>
</protein>
<dbReference type="GO" id="GO:0003677">
    <property type="term" value="F:DNA binding"/>
    <property type="evidence" value="ECO:0007669"/>
    <property type="project" value="UniProtKB-UniRule"/>
</dbReference>
<dbReference type="CDD" id="cd00383">
    <property type="entry name" value="trans_reg_C"/>
    <property type="match status" value="1"/>
</dbReference>
<dbReference type="InterPro" id="IPR011042">
    <property type="entry name" value="6-blade_b-propeller_TolB-like"/>
</dbReference>
<dbReference type="HOGENOM" id="CLU_367563_0_0_6"/>
<keyword evidence="6" id="KW-1185">Reference proteome</keyword>
<dbReference type="InterPro" id="IPR016032">
    <property type="entry name" value="Sig_transdc_resp-reg_C-effctor"/>
</dbReference>
<proteinExistence type="predicted"/>
<accession>A4CDM3</accession>
<evidence type="ECO:0000256" key="2">
    <source>
        <dbReference type="PROSITE-ProRule" id="PRU01091"/>
    </source>
</evidence>
<dbReference type="PROSITE" id="PS51755">
    <property type="entry name" value="OMPR_PHOB"/>
    <property type="match status" value="1"/>
</dbReference>
<keyword evidence="3" id="KW-0812">Transmembrane</keyword>
<sequence>MAKSYRFADFTLLVNQTLSKSGVELTIEPQVLTVLVYLIENNDRYISTQELHDALWQGRVVSDTAIRRAVGKLRVILGDDAKEPNFIKSVSKRGYRFVAELSANETVDLKADEFAISATEINHNRGRLYFIVSAIFISCCLLYYFFWNQPSFTPRLLSEKIDFPGDKVALSSSIDGSQIVFASQVHQVDGYQLFKYLPANNTLQQLTTNQHNVVSSAIINNDSQLVFVDFILGQCSIKILQLDKGNINKIKVLVDGFYLISDVVAIAGEAGFYFNGLKESNGNTQLYYYDTALQTVIPISKEFIVGEHTYKTAVSPNAELLATITLHDVNNQHEIRIKDRHSQSVLKRYYHPSSIYDIEWLDAHTLVILDSIAMTSINLASGEKKQLLNKHNITEISVGKKRGLIALQNEISSGYFTEYNIEQSQLVNAKIIDSSKSVLQIRYIGSGESYLLYKKNHDQYDVILKENNQEKILFSSTKKLRIIDFNLAEQQLLLKLDNRYLLVDIKSSEKIYITQPDQFISDTANFSSDNDFILYAEKSRQGWRIIQYEIKTGLKSELFQGFKIIKPRPEGYILIDEDDGVVQYDKATEQFKKLDIELLKELNSQWVLLDKDLYWMSFDLGNKYLNKFDILTEKLQRFTVDSTLSDLNFDLNNTGTKVVVKVGAHKNTEIVSLPSCCF</sequence>
<feature type="DNA-binding region" description="OmpR/PhoB-type" evidence="2">
    <location>
        <begin position="2"/>
        <end position="99"/>
    </location>
</feature>
<gene>
    <name evidence="5" type="ORF">PTD2_05325</name>
</gene>
<dbReference type="Gene3D" id="2.120.10.30">
    <property type="entry name" value="TolB, C-terminal domain"/>
    <property type="match status" value="1"/>
</dbReference>
<dbReference type="GO" id="GO:0000160">
    <property type="term" value="P:phosphorelay signal transduction system"/>
    <property type="evidence" value="ECO:0007669"/>
    <property type="project" value="InterPro"/>
</dbReference>
<name>A4CDM3_9GAMM</name>
<evidence type="ECO:0000313" key="6">
    <source>
        <dbReference type="Proteomes" id="UP000006201"/>
    </source>
</evidence>
<reference evidence="5 6" key="1">
    <citation type="submission" date="2006-02" db="EMBL/GenBank/DDBJ databases">
        <authorList>
            <person name="Moran M.A."/>
            <person name="Kjelleberg S."/>
            <person name="Egan S."/>
            <person name="Saunders N."/>
            <person name="Thomas T."/>
            <person name="Ferriera S."/>
            <person name="Johnson J."/>
            <person name="Kravitz S."/>
            <person name="Halpern A."/>
            <person name="Remington K."/>
            <person name="Beeson K."/>
            <person name="Tran B."/>
            <person name="Rogers Y.-H."/>
            <person name="Friedman R."/>
            <person name="Venter J.C."/>
        </authorList>
    </citation>
    <scope>NUCLEOTIDE SEQUENCE [LARGE SCALE GENOMIC DNA]</scope>
    <source>
        <strain evidence="5 6">D2</strain>
    </source>
</reference>
<dbReference type="InterPro" id="IPR036388">
    <property type="entry name" value="WH-like_DNA-bd_sf"/>
</dbReference>
<dbReference type="Pfam" id="PF00486">
    <property type="entry name" value="Trans_reg_C"/>
    <property type="match status" value="1"/>
</dbReference>
<keyword evidence="3" id="KW-1133">Transmembrane helix</keyword>
<dbReference type="RefSeq" id="WP_009838928.1">
    <property type="nucleotide sequence ID" value="NZ_AAOH01000007.1"/>
</dbReference>
<dbReference type="Gene3D" id="1.10.10.10">
    <property type="entry name" value="Winged helix-like DNA-binding domain superfamily/Winged helix DNA-binding domain"/>
    <property type="match status" value="1"/>
</dbReference>
<comment type="caution">
    <text evidence="5">The sequence shown here is derived from an EMBL/GenBank/DDBJ whole genome shotgun (WGS) entry which is preliminary data.</text>
</comment>
<organism evidence="5 6">
    <name type="scientific">Pseudoalteromonas tunicata D2</name>
    <dbReference type="NCBI Taxonomy" id="87626"/>
    <lineage>
        <taxon>Bacteria</taxon>
        <taxon>Pseudomonadati</taxon>
        <taxon>Pseudomonadota</taxon>
        <taxon>Gammaproteobacteria</taxon>
        <taxon>Alteromonadales</taxon>
        <taxon>Pseudoalteromonadaceae</taxon>
        <taxon>Pseudoalteromonas</taxon>
    </lineage>
</organism>
<dbReference type="SUPFAM" id="SSF69322">
    <property type="entry name" value="Tricorn protease domain 2"/>
    <property type="match status" value="1"/>
</dbReference>
<dbReference type="SUPFAM" id="SSF46894">
    <property type="entry name" value="C-terminal effector domain of the bipartite response regulators"/>
    <property type="match status" value="1"/>
</dbReference>
<feature type="transmembrane region" description="Helical" evidence="3">
    <location>
        <begin position="128"/>
        <end position="147"/>
    </location>
</feature>
<dbReference type="STRING" id="87626.PTD2_05325"/>
<keyword evidence="3" id="KW-0472">Membrane</keyword>
<feature type="domain" description="OmpR/PhoB-type" evidence="4">
    <location>
        <begin position="2"/>
        <end position="99"/>
    </location>
</feature>
<dbReference type="GO" id="GO:0006355">
    <property type="term" value="P:regulation of DNA-templated transcription"/>
    <property type="evidence" value="ECO:0007669"/>
    <property type="project" value="InterPro"/>
</dbReference>
<keyword evidence="1 2" id="KW-0238">DNA-binding</keyword>
<evidence type="ECO:0000259" key="4">
    <source>
        <dbReference type="PROSITE" id="PS51755"/>
    </source>
</evidence>
<dbReference type="SMART" id="SM00862">
    <property type="entry name" value="Trans_reg_C"/>
    <property type="match status" value="1"/>
</dbReference>
<dbReference type="Proteomes" id="UP000006201">
    <property type="component" value="Unassembled WGS sequence"/>
</dbReference>
<dbReference type="InterPro" id="IPR001867">
    <property type="entry name" value="OmpR/PhoB-type_DNA-bd"/>
</dbReference>